<evidence type="ECO:0000313" key="3">
    <source>
        <dbReference type="Proteomes" id="UP000241118"/>
    </source>
</evidence>
<name>A0A2P8I4X4_SACCR</name>
<dbReference type="Pfam" id="PF19054">
    <property type="entry name" value="DUF5753"/>
    <property type="match status" value="1"/>
</dbReference>
<proteinExistence type="predicted"/>
<comment type="caution">
    <text evidence="2">The sequence shown here is derived from an EMBL/GenBank/DDBJ whole genome shotgun (WGS) entry which is preliminary data.</text>
</comment>
<organism evidence="2 3">
    <name type="scientific">Saccharothrix carnea</name>
    <dbReference type="NCBI Taxonomy" id="1280637"/>
    <lineage>
        <taxon>Bacteria</taxon>
        <taxon>Bacillati</taxon>
        <taxon>Actinomycetota</taxon>
        <taxon>Actinomycetes</taxon>
        <taxon>Pseudonocardiales</taxon>
        <taxon>Pseudonocardiaceae</taxon>
        <taxon>Saccharothrix</taxon>
    </lineage>
</organism>
<dbReference type="EMBL" id="PYAX01000009">
    <property type="protein sequence ID" value="PSL53498.1"/>
    <property type="molecule type" value="Genomic_DNA"/>
</dbReference>
<dbReference type="OrthoDB" id="3693079at2"/>
<protein>
    <recommendedName>
        <fullName evidence="1">DUF5753 domain-containing protein</fullName>
    </recommendedName>
</protein>
<gene>
    <name evidence="2" type="ORF">B0I31_109288</name>
</gene>
<dbReference type="Proteomes" id="UP000241118">
    <property type="component" value="Unassembled WGS sequence"/>
</dbReference>
<dbReference type="RefSeq" id="WP_106618191.1">
    <property type="nucleotide sequence ID" value="NZ_PYAX01000009.1"/>
</dbReference>
<keyword evidence="3" id="KW-1185">Reference proteome</keyword>
<reference evidence="2 3" key="1">
    <citation type="submission" date="2018-03" db="EMBL/GenBank/DDBJ databases">
        <title>Genomic Encyclopedia of Type Strains, Phase III (KMG-III): the genomes of soil and plant-associated and newly described type strains.</title>
        <authorList>
            <person name="Whitman W."/>
        </authorList>
    </citation>
    <scope>NUCLEOTIDE SEQUENCE [LARGE SCALE GENOMIC DNA]</scope>
    <source>
        <strain evidence="2 3">CGMCC 4.7097</strain>
    </source>
</reference>
<evidence type="ECO:0000259" key="1">
    <source>
        <dbReference type="Pfam" id="PF19054"/>
    </source>
</evidence>
<dbReference type="InterPro" id="IPR043917">
    <property type="entry name" value="DUF5753"/>
</dbReference>
<accession>A0A2P8I4X4</accession>
<sequence>MTAGEDIRPPLRLVPGLGWSSRPSTVDRSRHGPDLIDLIRLVGRRPGDTADGPSGCALVVFEALCVPEPLRTPAYALALGDDAGGTGVDRLPHTATRFFVHEAALHVRVGGEEVMAEQLDALADRTDAPVRLVPFAAGHVGVLRSSFALPDGRRPAEVLDRIALDVPSSRARLRSQAAHYRNR</sequence>
<feature type="domain" description="DUF5753" evidence="1">
    <location>
        <begin position="93"/>
        <end position="153"/>
    </location>
</feature>
<evidence type="ECO:0000313" key="2">
    <source>
        <dbReference type="EMBL" id="PSL53498.1"/>
    </source>
</evidence>
<dbReference type="AlphaFoldDB" id="A0A2P8I4X4"/>